<name>D1YYS5_METPS</name>
<keyword evidence="1" id="KW-1133">Transmembrane helix</keyword>
<keyword evidence="1" id="KW-0472">Membrane</keyword>
<feature type="transmembrane region" description="Helical" evidence="1">
    <location>
        <begin position="12"/>
        <end position="35"/>
    </location>
</feature>
<evidence type="ECO:0000313" key="3">
    <source>
        <dbReference type="Proteomes" id="UP000001882"/>
    </source>
</evidence>
<gene>
    <name evidence="2" type="ordered locus">MCP_1525</name>
</gene>
<feature type="transmembrane region" description="Helical" evidence="1">
    <location>
        <begin position="209"/>
        <end position="229"/>
    </location>
</feature>
<dbReference type="InParanoid" id="D1YYS5"/>
<accession>D1YYS5</accession>
<feature type="transmembrane region" description="Helical" evidence="1">
    <location>
        <begin position="120"/>
        <end position="139"/>
    </location>
</feature>
<organism evidence="2 3">
    <name type="scientific">Methanocella paludicola (strain DSM 17711 / JCM 13418 / NBRC 101707 / SANAE)</name>
    <dbReference type="NCBI Taxonomy" id="304371"/>
    <lineage>
        <taxon>Archaea</taxon>
        <taxon>Methanobacteriati</taxon>
        <taxon>Methanobacteriota</taxon>
        <taxon>Stenosarchaea group</taxon>
        <taxon>Methanomicrobia</taxon>
        <taxon>Methanocellales</taxon>
        <taxon>Methanocellaceae</taxon>
        <taxon>Methanocella</taxon>
    </lineage>
</organism>
<reference evidence="2 3" key="1">
    <citation type="journal article" date="2007" name="Appl. Environ. Microbiol.">
        <title>Isolation of key methanogens for global methane emission from rice paddy fields: a novel isolate affiliated with the clone cluster rice cluster I.</title>
        <authorList>
            <person name="Sakai S."/>
            <person name="Imachi H."/>
            <person name="Sekiguchi Y."/>
            <person name="Ohashi A."/>
            <person name="Harada H."/>
            <person name="Kamagata Y."/>
        </authorList>
    </citation>
    <scope>NUCLEOTIDE SEQUENCE [LARGE SCALE GENOMIC DNA]</scope>
    <source>
        <strain evidence="3">DSM 17711 / JCM 13418 / NBRC 101707 / SANAE</strain>
    </source>
</reference>
<feature type="transmembrane region" description="Helical" evidence="1">
    <location>
        <begin position="55"/>
        <end position="75"/>
    </location>
</feature>
<dbReference type="Proteomes" id="UP000001882">
    <property type="component" value="Chromosome"/>
</dbReference>
<dbReference type="STRING" id="304371.MCP_1525"/>
<dbReference type="GeneID" id="8683068"/>
<keyword evidence="1" id="KW-0812">Transmembrane</keyword>
<proteinExistence type="predicted"/>
<dbReference type="AlphaFoldDB" id="D1YYS5"/>
<evidence type="ECO:0000313" key="2">
    <source>
        <dbReference type="EMBL" id="BAI61597.1"/>
    </source>
</evidence>
<feature type="transmembrane region" description="Helical" evidence="1">
    <location>
        <begin position="165"/>
        <end position="189"/>
    </location>
</feature>
<feature type="transmembrane region" description="Helical" evidence="1">
    <location>
        <begin position="82"/>
        <end position="100"/>
    </location>
</feature>
<keyword evidence="3" id="KW-1185">Reference proteome</keyword>
<protein>
    <submittedName>
        <fullName evidence="2">Uncharacterized protein</fullName>
    </submittedName>
</protein>
<reference evidence="2 3" key="2">
    <citation type="journal article" date="2008" name="Int. J. Syst. Evol. Microbiol.">
        <title>Methanocella paludicola gen. nov., sp. nov., a methane-producing archaeon, the first isolate of the lineage 'Rice Cluster I', and proposal of the new archaeal order Methanocellales ord. nov.</title>
        <authorList>
            <person name="Sakai S."/>
            <person name="Imachi H."/>
            <person name="Hanada S."/>
            <person name="Ohashi A."/>
            <person name="Harada H."/>
            <person name="Kamagata Y."/>
        </authorList>
    </citation>
    <scope>NUCLEOTIDE SEQUENCE [LARGE SCALE GENOMIC DNA]</scope>
    <source>
        <strain evidence="3">DSM 17711 / JCM 13418 / NBRC 101707 / SANAE</strain>
    </source>
</reference>
<dbReference type="KEGG" id="mpd:MCP_1525"/>
<dbReference type="RefSeq" id="WP_012900276.1">
    <property type="nucleotide sequence ID" value="NC_013665.1"/>
</dbReference>
<evidence type="ECO:0000256" key="1">
    <source>
        <dbReference type="SAM" id="Phobius"/>
    </source>
</evidence>
<sequence length="237" mass="25733">MKGSKNVISTDIVDVLPTVIVISMMAMAFLTFAYSKLFGSLTGLLHMSVPPTGDILLISVVVALAALPLAFLNVWSGTMLKAVTYLAWLLYLPSALYYSGIDVFRILSISANFSVFTTSLSYTIIAIAGILMACGSLTMRSFGRLRKAREYFLARGADQSETRRAFFHNALFVIKLILATGAATILFAFLAPTIGQKLRSTFITASSTYLLVVLGAILLLALVLVLFLWPRKNGEKG</sequence>
<reference evidence="3" key="3">
    <citation type="journal article" date="2011" name="PLoS ONE">
        <title>Genome sequence of a mesophilic hydrogenotrophic methanogen Methanocella paludicola, the first cultivated representative of the order Methanocellales.</title>
        <authorList>
            <person name="Sakai S."/>
            <person name="Takaki Y."/>
            <person name="Shimamura S."/>
            <person name="Sekine M."/>
            <person name="Tajima T."/>
            <person name="Kosugi H."/>
            <person name="Ichikawa N."/>
            <person name="Tasumi E."/>
            <person name="Hiraki A.T."/>
            <person name="Shimizu A."/>
            <person name="Kato Y."/>
            <person name="Nishiko R."/>
            <person name="Mori K."/>
            <person name="Fujita N."/>
            <person name="Imachi H."/>
            <person name="Takai K."/>
        </authorList>
    </citation>
    <scope>NUCLEOTIDE SEQUENCE [LARGE SCALE GENOMIC DNA]</scope>
    <source>
        <strain evidence="3">DSM 17711 / JCM 13418 / NBRC 101707 / SANAE</strain>
    </source>
</reference>
<dbReference type="EMBL" id="AP011532">
    <property type="protein sequence ID" value="BAI61597.1"/>
    <property type="molecule type" value="Genomic_DNA"/>
</dbReference>